<sequence>MPSISCAGSSAAAVKISPSRPKLKRRDNRRRHHCQRQQQDKRGNGNHQFVSVQRWPPYLTDAGRAADMQLGGKPGGPGPQFTRTGDRLRALSNAIAHSLGVSARQRSEELSMRQRAVRRPHAPQCRLVHRFSRRVASTVTRSLRGAL</sequence>
<evidence type="ECO:0000313" key="2">
    <source>
        <dbReference type="EMBL" id="ACV30064.1"/>
    </source>
</evidence>
<reference evidence="2" key="1">
    <citation type="submission" date="2009-07" db="EMBL/GenBank/DDBJ databases">
        <title>Construction of a metagenomic library and prospecting for genes involved in antibiotic biosynthesis.</title>
        <authorList>
            <person name="Schuch V."/>
            <person name="Gomes E.S."/>
            <person name="Lemos E.G.M."/>
        </authorList>
    </citation>
    <scope>NUCLEOTIDE SEQUENCE</scope>
</reference>
<name>C8CIK7_9BACT</name>
<evidence type="ECO:0000256" key="1">
    <source>
        <dbReference type="SAM" id="MobiDB-lite"/>
    </source>
</evidence>
<proteinExistence type="predicted"/>
<organism evidence="2">
    <name type="scientific">uncultured bacterium B7P37metaSE</name>
    <dbReference type="NCBI Taxonomy" id="670783"/>
    <lineage>
        <taxon>Bacteria</taxon>
        <taxon>environmental samples</taxon>
    </lineage>
</organism>
<accession>C8CIK7</accession>
<feature type="compositionally biased region" description="Basic residues" evidence="1">
    <location>
        <begin position="21"/>
        <end position="35"/>
    </location>
</feature>
<dbReference type="AlphaFoldDB" id="C8CIK7"/>
<feature type="region of interest" description="Disordered" evidence="1">
    <location>
        <begin position="1"/>
        <end position="84"/>
    </location>
</feature>
<protein>
    <submittedName>
        <fullName evidence="2">Uncharacterized protein</fullName>
    </submittedName>
</protein>
<dbReference type="EMBL" id="GQ406244">
    <property type="protein sequence ID" value="ACV30064.1"/>
    <property type="molecule type" value="Genomic_DNA"/>
</dbReference>